<dbReference type="Proteomes" id="UP000682811">
    <property type="component" value="Unassembled WGS sequence"/>
</dbReference>
<evidence type="ECO:0000256" key="1">
    <source>
        <dbReference type="PROSITE-ProRule" id="PRU00409"/>
    </source>
</evidence>
<keyword evidence="1" id="KW-0067">ATP-binding</keyword>
<reference evidence="3 4" key="1">
    <citation type="submission" date="2021-03" db="EMBL/GenBank/DDBJ databases">
        <title>Antimicrobial resistance genes in bacteria isolated from Japanese honey, and their potential for conferring macrolide and lincosamide resistance in the American foulbrood pathogen Paenibacillus larvae.</title>
        <authorList>
            <person name="Okamoto M."/>
            <person name="Kumagai M."/>
            <person name="Kanamori H."/>
            <person name="Takamatsu D."/>
        </authorList>
    </citation>
    <scope>NUCLEOTIDE SEQUENCE [LARGE SCALE GENOMIC DNA]</scope>
    <source>
        <strain evidence="3 4">J34TS1</strain>
    </source>
</reference>
<dbReference type="EMBL" id="BORT01000002">
    <property type="protein sequence ID" value="GIO45815.1"/>
    <property type="molecule type" value="Genomic_DNA"/>
</dbReference>
<dbReference type="PROSITE" id="PS50975">
    <property type="entry name" value="ATP_GRASP"/>
    <property type="match status" value="1"/>
</dbReference>
<protein>
    <submittedName>
        <fullName evidence="3">Endospore coat-associated protein YheC</fullName>
    </submittedName>
</protein>
<dbReference type="SUPFAM" id="SSF56059">
    <property type="entry name" value="Glutathione synthetase ATP-binding domain-like"/>
    <property type="match status" value="1"/>
</dbReference>
<accession>A0A919YB87</accession>
<organism evidence="3 4">
    <name type="scientific">Paenibacillus azoreducens</name>
    <dbReference type="NCBI Taxonomy" id="116718"/>
    <lineage>
        <taxon>Bacteria</taxon>
        <taxon>Bacillati</taxon>
        <taxon>Bacillota</taxon>
        <taxon>Bacilli</taxon>
        <taxon>Bacillales</taxon>
        <taxon>Paenibacillaceae</taxon>
        <taxon>Paenibacillus</taxon>
    </lineage>
</organism>
<comment type="caution">
    <text evidence="3">The sequence shown here is derived from an EMBL/GenBank/DDBJ whole genome shotgun (WGS) entry which is preliminary data.</text>
</comment>
<dbReference type="GO" id="GO:0005524">
    <property type="term" value="F:ATP binding"/>
    <property type="evidence" value="ECO:0007669"/>
    <property type="project" value="UniProtKB-UniRule"/>
</dbReference>
<evidence type="ECO:0000313" key="4">
    <source>
        <dbReference type="Proteomes" id="UP000682811"/>
    </source>
</evidence>
<keyword evidence="1" id="KW-0547">Nucleotide-binding</keyword>
<evidence type="ECO:0000259" key="2">
    <source>
        <dbReference type="PROSITE" id="PS50975"/>
    </source>
</evidence>
<feature type="domain" description="ATP-grasp" evidence="2">
    <location>
        <begin position="126"/>
        <end position="362"/>
    </location>
</feature>
<dbReference type="AlphaFoldDB" id="A0A919YB87"/>
<keyword evidence="4" id="KW-1185">Reference proteome</keyword>
<dbReference type="InterPro" id="IPR026838">
    <property type="entry name" value="YheC/D"/>
</dbReference>
<gene>
    <name evidence="3" type="primary">yheC_1</name>
    <name evidence="3" type="ORF">J34TS1_05800</name>
</gene>
<dbReference type="Gene3D" id="3.30.470.20">
    <property type="entry name" value="ATP-grasp fold, B domain"/>
    <property type="match status" value="1"/>
</dbReference>
<sequence length="373" mass="41975">MNGLPLGTLGIMCCSRRGNPPFSGESYCRRLTTLGRKYGLRVIVFSPEDAAHDRSFVYGFTYREGAWHKHRFPFPDIVYDRCLFHSSKEFAAASTLLSEAHTAKGWTLWGRGLPGKWPVYRALRKEQRLLRYLPPTRPFRGEKSLFDALAAYNGEIFLKPRGGSQGRGTLHIRKDPGSGALHIQGRDSANRPVEKNFATENHALHWIREFTGQRGYIIQPFLHLYSRKGRSFDIRVLMQKNEKGLWMRTGIAVREGAAGSMTSNLHGGGKALPVLPYLSGQFGADQTERITGVLRQLSEMIPPILESHFGRLGELGIDFGIDTNGDIWLLEVNSKPGRTSIRQAGDPVSAVLASENPLRYARYLLLRQLRRVN</sequence>
<dbReference type="RefSeq" id="WP_212976955.1">
    <property type="nucleotide sequence ID" value="NZ_AP025343.1"/>
</dbReference>
<dbReference type="Pfam" id="PF14398">
    <property type="entry name" value="ATPgrasp_YheCD"/>
    <property type="match status" value="1"/>
</dbReference>
<evidence type="ECO:0000313" key="3">
    <source>
        <dbReference type="EMBL" id="GIO45815.1"/>
    </source>
</evidence>
<dbReference type="InterPro" id="IPR011761">
    <property type="entry name" value="ATP-grasp"/>
</dbReference>
<name>A0A919YB87_9BACL</name>
<dbReference type="GO" id="GO:0046872">
    <property type="term" value="F:metal ion binding"/>
    <property type="evidence" value="ECO:0007669"/>
    <property type="project" value="InterPro"/>
</dbReference>
<proteinExistence type="predicted"/>